<evidence type="ECO:0000259" key="10">
    <source>
        <dbReference type="PROSITE" id="PS50102"/>
    </source>
</evidence>
<feature type="compositionally biased region" description="Gly residues" evidence="9">
    <location>
        <begin position="96"/>
        <end position="120"/>
    </location>
</feature>
<keyword evidence="6" id="KW-0508">mRNA splicing</keyword>
<name>A0A914I8H7_GLORO</name>
<feature type="compositionally biased region" description="Basic and acidic residues" evidence="9">
    <location>
        <begin position="314"/>
        <end position="327"/>
    </location>
</feature>
<evidence type="ECO:0000256" key="8">
    <source>
        <dbReference type="PROSITE-ProRule" id="PRU00176"/>
    </source>
</evidence>
<reference evidence="12" key="1">
    <citation type="submission" date="2022-11" db="UniProtKB">
        <authorList>
            <consortium name="WormBaseParasite"/>
        </authorList>
    </citation>
    <scope>IDENTIFICATION</scope>
</reference>
<evidence type="ECO:0000313" key="11">
    <source>
        <dbReference type="Proteomes" id="UP000887572"/>
    </source>
</evidence>
<keyword evidence="4" id="KW-0677">Repeat</keyword>
<feature type="region of interest" description="Disordered" evidence="9">
    <location>
        <begin position="205"/>
        <end position="270"/>
    </location>
</feature>
<dbReference type="SMART" id="SM00360">
    <property type="entry name" value="RRM"/>
    <property type="match status" value="2"/>
</dbReference>
<feature type="domain" description="RRM" evidence="10">
    <location>
        <begin position="135"/>
        <end position="209"/>
    </location>
</feature>
<evidence type="ECO:0000256" key="5">
    <source>
        <dbReference type="ARBA" id="ARBA00022884"/>
    </source>
</evidence>
<keyword evidence="11" id="KW-1185">Reference proteome</keyword>
<organism evidence="11 12">
    <name type="scientific">Globodera rostochiensis</name>
    <name type="common">Golden nematode worm</name>
    <name type="synonym">Heterodera rostochiensis</name>
    <dbReference type="NCBI Taxonomy" id="31243"/>
    <lineage>
        <taxon>Eukaryota</taxon>
        <taxon>Metazoa</taxon>
        <taxon>Ecdysozoa</taxon>
        <taxon>Nematoda</taxon>
        <taxon>Chromadorea</taxon>
        <taxon>Rhabditida</taxon>
        <taxon>Tylenchina</taxon>
        <taxon>Tylenchomorpha</taxon>
        <taxon>Tylenchoidea</taxon>
        <taxon>Heteroderidae</taxon>
        <taxon>Heteroderinae</taxon>
        <taxon>Globodera</taxon>
    </lineage>
</organism>
<dbReference type="PROSITE" id="PS50102">
    <property type="entry name" value="RRM"/>
    <property type="match status" value="2"/>
</dbReference>
<evidence type="ECO:0000256" key="6">
    <source>
        <dbReference type="ARBA" id="ARBA00023187"/>
    </source>
</evidence>
<dbReference type="CDD" id="cd12601">
    <property type="entry name" value="RRM2_SRSF1_like"/>
    <property type="match status" value="1"/>
</dbReference>
<feature type="compositionally biased region" description="Basic and acidic residues" evidence="9">
    <location>
        <begin position="354"/>
        <end position="363"/>
    </location>
</feature>
<dbReference type="InterPro" id="IPR050374">
    <property type="entry name" value="RRT5_SRSF_SR"/>
</dbReference>
<comment type="subcellular location">
    <subcellularLocation>
        <location evidence="1">Nucleus</location>
    </subcellularLocation>
</comment>
<feature type="compositionally biased region" description="Basic and acidic residues" evidence="9">
    <location>
        <begin position="371"/>
        <end position="380"/>
    </location>
</feature>
<comment type="similarity">
    <text evidence="2">Belongs to the splicing factor SR family.</text>
</comment>
<dbReference type="GO" id="GO:0003729">
    <property type="term" value="F:mRNA binding"/>
    <property type="evidence" value="ECO:0007669"/>
    <property type="project" value="TreeGrafter"/>
</dbReference>
<keyword evidence="5 8" id="KW-0694">RNA-binding</keyword>
<feature type="domain" description="RRM" evidence="10">
    <location>
        <begin position="8"/>
        <end position="84"/>
    </location>
</feature>
<protein>
    <submittedName>
        <fullName evidence="12">RRM domain-containing protein</fullName>
    </submittedName>
</protein>
<dbReference type="AlphaFoldDB" id="A0A914I8H7"/>
<dbReference type="Pfam" id="PF00076">
    <property type="entry name" value="RRM_1"/>
    <property type="match status" value="2"/>
</dbReference>
<dbReference type="InterPro" id="IPR012677">
    <property type="entry name" value="Nucleotide-bd_a/b_plait_sf"/>
</dbReference>
<sequence>MSHRERDCRIFIGNLPPDVRQKDIEDMFNKYGKITYIDLKARPVRGPPFAFLDYDDSRDAQDAIRGRDGYNFDGYRLRVEAKMGNQHKFQPRGNGPYSGGGGGGGGRGGGGGGGGGGGRYGRSPPRDRPRGRFPYRLAVSGLPISGSWQDLKDHMREAGDVVYADVYRDGTGVVEFSRKEDMKYALKKLDDSKFKSHEGEASYIRLREDTGGSSGRGGGGGGAGGGGRSSRSRSPPHALAHTQPLVPLGFLNNNNDDEGEGRMDERTDGWTDDMRRFVLITGGGEGPHGPPGALCGNVEEEEEEKKKCFGGGHETNHSRSDKAHTVTGGRRECVEFTTSGRSVVPQKKLFSPPKGKDKLEEHGGWNCTRGDTGDFFHNDM</sequence>
<dbReference type="PANTHER" id="PTHR23003:SF62">
    <property type="entry name" value="SERINE_ARGININE (SR)-TYPE SHUTTLING MRNA BINDING PROTEIN NPL3"/>
    <property type="match status" value="1"/>
</dbReference>
<dbReference type="CDD" id="cd12338">
    <property type="entry name" value="RRM1_SRSF1_like"/>
    <property type="match status" value="1"/>
</dbReference>
<proteinExistence type="inferred from homology"/>
<dbReference type="FunFam" id="3.30.70.330:FF:000053">
    <property type="entry name" value="Serine/arginine-rich splicing factor 1"/>
    <property type="match status" value="1"/>
</dbReference>
<evidence type="ECO:0000256" key="4">
    <source>
        <dbReference type="ARBA" id="ARBA00022737"/>
    </source>
</evidence>
<dbReference type="Proteomes" id="UP000887572">
    <property type="component" value="Unplaced"/>
</dbReference>
<dbReference type="GO" id="GO:0005634">
    <property type="term" value="C:nucleus"/>
    <property type="evidence" value="ECO:0007669"/>
    <property type="project" value="UniProtKB-SubCell"/>
</dbReference>
<feature type="region of interest" description="Disordered" evidence="9">
    <location>
        <begin position="345"/>
        <end position="380"/>
    </location>
</feature>
<dbReference type="GO" id="GO:0006397">
    <property type="term" value="P:mRNA processing"/>
    <property type="evidence" value="ECO:0007669"/>
    <property type="project" value="UniProtKB-KW"/>
</dbReference>
<keyword evidence="3" id="KW-0507">mRNA processing</keyword>
<evidence type="ECO:0000256" key="7">
    <source>
        <dbReference type="ARBA" id="ARBA00023242"/>
    </source>
</evidence>
<dbReference type="SUPFAM" id="SSF54928">
    <property type="entry name" value="RNA-binding domain, RBD"/>
    <property type="match status" value="1"/>
</dbReference>
<keyword evidence="7" id="KW-0539">Nucleus</keyword>
<feature type="region of interest" description="Disordered" evidence="9">
    <location>
        <begin position="308"/>
        <end position="327"/>
    </location>
</feature>
<evidence type="ECO:0000256" key="1">
    <source>
        <dbReference type="ARBA" id="ARBA00004123"/>
    </source>
</evidence>
<feature type="region of interest" description="Disordered" evidence="9">
    <location>
        <begin position="84"/>
        <end position="133"/>
    </location>
</feature>
<feature type="compositionally biased region" description="Basic and acidic residues" evidence="9">
    <location>
        <begin position="260"/>
        <end position="270"/>
    </location>
</feature>
<dbReference type="InterPro" id="IPR035979">
    <property type="entry name" value="RBD_domain_sf"/>
</dbReference>
<evidence type="ECO:0000256" key="3">
    <source>
        <dbReference type="ARBA" id="ARBA00022664"/>
    </source>
</evidence>
<accession>A0A914I8H7</accession>
<dbReference type="InterPro" id="IPR000504">
    <property type="entry name" value="RRM_dom"/>
</dbReference>
<dbReference type="WBParaSite" id="Gr19_v10_g8457.t2">
    <property type="protein sequence ID" value="Gr19_v10_g8457.t2"/>
    <property type="gene ID" value="Gr19_v10_g8457"/>
</dbReference>
<dbReference type="GO" id="GO:0005737">
    <property type="term" value="C:cytoplasm"/>
    <property type="evidence" value="ECO:0007669"/>
    <property type="project" value="TreeGrafter"/>
</dbReference>
<evidence type="ECO:0000256" key="2">
    <source>
        <dbReference type="ARBA" id="ARBA00010269"/>
    </source>
</evidence>
<evidence type="ECO:0000313" key="12">
    <source>
        <dbReference type="WBParaSite" id="Gr19_v10_g8457.t2"/>
    </source>
</evidence>
<dbReference type="Gene3D" id="3.30.70.330">
    <property type="match status" value="2"/>
</dbReference>
<dbReference type="PANTHER" id="PTHR23003">
    <property type="entry name" value="RNA RECOGNITION MOTIF RRM DOMAIN CONTAINING PROTEIN"/>
    <property type="match status" value="1"/>
</dbReference>
<feature type="compositionally biased region" description="Gly residues" evidence="9">
    <location>
        <begin position="212"/>
        <end position="228"/>
    </location>
</feature>
<dbReference type="GO" id="GO:0008380">
    <property type="term" value="P:RNA splicing"/>
    <property type="evidence" value="ECO:0007669"/>
    <property type="project" value="UniProtKB-KW"/>
</dbReference>
<evidence type="ECO:0000256" key="9">
    <source>
        <dbReference type="SAM" id="MobiDB-lite"/>
    </source>
</evidence>